<dbReference type="PROSITE" id="PS51352">
    <property type="entry name" value="THIOREDOXIN_2"/>
    <property type="match status" value="1"/>
</dbReference>
<dbReference type="AlphaFoldDB" id="A0A7H0G177"/>
<dbReference type="PROSITE" id="PS00194">
    <property type="entry name" value="THIOREDOXIN_1"/>
    <property type="match status" value="1"/>
</dbReference>
<evidence type="ECO:0000256" key="2">
    <source>
        <dbReference type="ARBA" id="ARBA00022748"/>
    </source>
</evidence>
<sequence length="177" mass="19197">MLARLAGLLLLVVLVPASAADGAVQPRPGDTPPDALGSDLKGNPVTVSGHKGKVVIVTFWASWCGPCRRELPILGKLQKAVGRDHLEVIAINYKEDRREFRDVIRANKDIALTYVHDAKGAISDRYGVTSLPNMFIVDREGRVAHVHRGYSPEMLDGFVKEMLALLPAEVLQQPAGG</sequence>
<evidence type="ECO:0000256" key="4">
    <source>
        <dbReference type="SAM" id="MobiDB-lite"/>
    </source>
</evidence>
<dbReference type="InterPro" id="IPR036249">
    <property type="entry name" value="Thioredoxin-like_sf"/>
</dbReference>
<evidence type="ECO:0000256" key="1">
    <source>
        <dbReference type="ARBA" id="ARBA00004196"/>
    </source>
</evidence>
<evidence type="ECO:0000313" key="8">
    <source>
        <dbReference type="Proteomes" id="UP000516018"/>
    </source>
</evidence>
<keyword evidence="5" id="KW-0732">Signal</keyword>
<dbReference type="InterPro" id="IPR013740">
    <property type="entry name" value="Redoxin"/>
</dbReference>
<evidence type="ECO:0000256" key="5">
    <source>
        <dbReference type="SAM" id="SignalP"/>
    </source>
</evidence>
<evidence type="ECO:0000256" key="3">
    <source>
        <dbReference type="ARBA" id="ARBA00023284"/>
    </source>
</evidence>
<dbReference type="GO" id="GO:0030313">
    <property type="term" value="C:cell envelope"/>
    <property type="evidence" value="ECO:0007669"/>
    <property type="project" value="UniProtKB-SubCell"/>
</dbReference>
<evidence type="ECO:0000259" key="6">
    <source>
        <dbReference type="PROSITE" id="PS51352"/>
    </source>
</evidence>
<feature type="chain" id="PRO_5028853995" evidence="5">
    <location>
        <begin position="20"/>
        <end position="177"/>
    </location>
</feature>
<dbReference type="PANTHER" id="PTHR42852">
    <property type="entry name" value="THIOL:DISULFIDE INTERCHANGE PROTEIN DSBE"/>
    <property type="match status" value="1"/>
</dbReference>
<accession>A0A7H0G177</accession>
<dbReference type="CDD" id="cd02966">
    <property type="entry name" value="TlpA_like_family"/>
    <property type="match status" value="1"/>
</dbReference>
<dbReference type="KEGG" id="lsx:H8B22_01605"/>
<feature type="domain" description="Thioredoxin" evidence="6">
    <location>
        <begin position="26"/>
        <end position="164"/>
    </location>
</feature>
<gene>
    <name evidence="7" type="ORF">H8B22_01605</name>
</gene>
<feature type="signal peptide" evidence="5">
    <location>
        <begin position="1"/>
        <end position="19"/>
    </location>
</feature>
<keyword evidence="2" id="KW-0201">Cytochrome c-type biogenesis</keyword>
<evidence type="ECO:0000313" key="7">
    <source>
        <dbReference type="EMBL" id="QNP42043.1"/>
    </source>
</evidence>
<name>A0A7H0G177_9GAMM</name>
<dbReference type="Gene3D" id="3.40.30.10">
    <property type="entry name" value="Glutaredoxin"/>
    <property type="match status" value="1"/>
</dbReference>
<dbReference type="InterPro" id="IPR050553">
    <property type="entry name" value="Thioredoxin_ResA/DsbE_sf"/>
</dbReference>
<dbReference type="PANTHER" id="PTHR42852:SF13">
    <property type="entry name" value="PROTEIN DIPZ"/>
    <property type="match status" value="1"/>
</dbReference>
<comment type="subcellular location">
    <subcellularLocation>
        <location evidence="1">Cell envelope</location>
    </subcellularLocation>
</comment>
<dbReference type="GO" id="GO:0015036">
    <property type="term" value="F:disulfide oxidoreductase activity"/>
    <property type="evidence" value="ECO:0007669"/>
    <property type="project" value="UniProtKB-ARBA"/>
</dbReference>
<feature type="region of interest" description="Disordered" evidence="4">
    <location>
        <begin position="22"/>
        <end position="41"/>
    </location>
</feature>
<dbReference type="EMBL" id="CP060820">
    <property type="protein sequence ID" value="QNP42043.1"/>
    <property type="molecule type" value="Genomic_DNA"/>
</dbReference>
<dbReference type="GO" id="GO:0017004">
    <property type="term" value="P:cytochrome complex assembly"/>
    <property type="evidence" value="ECO:0007669"/>
    <property type="project" value="UniProtKB-KW"/>
</dbReference>
<reference evidence="7 8" key="1">
    <citation type="submission" date="2020-08" db="EMBL/GenBank/DDBJ databases">
        <title>Lysobacter sp. II4 sp. nov., isolated from soil.</title>
        <authorList>
            <person name="Woo C.Y."/>
            <person name="Kim J."/>
        </authorList>
    </citation>
    <scope>NUCLEOTIDE SEQUENCE [LARGE SCALE GENOMIC DNA]</scope>
    <source>
        <strain evidence="7 8">II4</strain>
    </source>
</reference>
<keyword evidence="3" id="KW-0676">Redox-active center</keyword>
<organism evidence="7 8">
    <name type="scientific">Agrilutibacter terrestris</name>
    <dbReference type="NCBI Taxonomy" id="2865112"/>
    <lineage>
        <taxon>Bacteria</taxon>
        <taxon>Pseudomonadati</taxon>
        <taxon>Pseudomonadota</taxon>
        <taxon>Gammaproteobacteria</taxon>
        <taxon>Lysobacterales</taxon>
        <taxon>Lysobacteraceae</taxon>
        <taxon>Agrilutibacter</taxon>
    </lineage>
</organism>
<dbReference type="Proteomes" id="UP000516018">
    <property type="component" value="Chromosome"/>
</dbReference>
<dbReference type="SUPFAM" id="SSF52833">
    <property type="entry name" value="Thioredoxin-like"/>
    <property type="match status" value="1"/>
</dbReference>
<dbReference type="InterPro" id="IPR017937">
    <property type="entry name" value="Thioredoxin_CS"/>
</dbReference>
<dbReference type="Pfam" id="PF08534">
    <property type="entry name" value="Redoxin"/>
    <property type="match status" value="1"/>
</dbReference>
<keyword evidence="8" id="KW-1185">Reference proteome</keyword>
<protein>
    <submittedName>
        <fullName evidence="7">TlpA family protein disulfide reductase</fullName>
    </submittedName>
</protein>
<dbReference type="InterPro" id="IPR013766">
    <property type="entry name" value="Thioredoxin_domain"/>
</dbReference>
<proteinExistence type="predicted"/>